<accession>A0A381ZB06</accession>
<reference evidence="1" key="1">
    <citation type="submission" date="2018-05" db="EMBL/GenBank/DDBJ databases">
        <authorList>
            <person name="Lanie J.A."/>
            <person name="Ng W.-L."/>
            <person name="Kazmierczak K.M."/>
            <person name="Andrzejewski T.M."/>
            <person name="Davidsen T.M."/>
            <person name="Wayne K.J."/>
            <person name="Tettelin H."/>
            <person name="Glass J.I."/>
            <person name="Rusch D."/>
            <person name="Podicherti R."/>
            <person name="Tsui H.-C.T."/>
            <person name="Winkler M.E."/>
        </authorList>
    </citation>
    <scope>NUCLEOTIDE SEQUENCE</scope>
</reference>
<sequence length="28" mass="3322">MRNLFYGKDILSVFVSPLILKLEIYTTF</sequence>
<name>A0A381ZB06_9ZZZZ</name>
<organism evidence="1">
    <name type="scientific">marine metagenome</name>
    <dbReference type="NCBI Taxonomy" id="408172"/>
    <lineage>
        <taxon>unclassified sequences</taxon>
        <taxon>metagenomes</taxon>
        <taxon>ecological metagenomes</taxon>
    </lineage>
</organism>
<evidence type="ECO:0000313" key="1">
    <source>
        <dbReference type="EMBL" id="SVA86369.1"/>
    </source>
</evidence>
<protein>
    <submittedName>
        <fullName evidence="1">Uncharacterized protein</fullName>
    </submittedName>
</protein>
<proteinExistence type="predicted"/>
<gene>
    <name evidence="1" type="ORF">METZ01_LOCUS139223</name>
</gene>
<dbReference type="AlphaFoldDB" id="A0A381ZB06"/>
<dbReference type="EMBL" id="UINC01020608">
    <property type="protein sequence ID" value="SVA86369.1"/>
    <property type="molecule type" value="Genomic_DNA"/>
</dbReference>